<evidence type="ECO:0000313" key="4">
    <source>
        <dbReference type="Proteomes" id="UP001152172"/>
    </source>
</evidence>
<evidence type="ECO:0000259" key="2">
    <source>
        <dbReference type="Pfam" id="PF02517"/>
    </source>
</evidence>
<dbReference type="Proteomes" id="UP001152172">
    <property type="component" value="Unassembled WGS sequence"/>
</dbReference>
<keyword evidence="1" id="KW-0472">Membrane</keyword>
<gene>
    <name evidence="3" type="ORF">M9R61_16345</name>
</gene>
<dbReference type="EMBL" id="JAMKBI010000013">
    <property type="protein sequence ID" value="MCZ8534876.1"/>
    <property type="molecule type" value="Genomic_DNA"/>
</dbReference>
<feature type="transmembrane region" description="Helical" evidence="1">
    <location>
        <begin position="85"/>
        <end position="106"/>
    </location>
</feature>
<dbReference type="Pfam" id="PF02517">
    <property type="entry name" value="Rce1-like"/>
    <property type="match status" value="1"/>
</dbReference>
<keyword evidence="4" id="KW-1185">Reference proteome</keyword>
<sequence>MEIGFWIIIMFLLLYEPILGYFHYQKFKKYVEVNENERIKYYTNTIIELWVPTAFILLLVGITDLNLKQIGLAIPKINTEVLGSWVTYIGLGIGLLYLILVLYYIIGYKFSDKIKQELLKKKEEELEKSEVSPILPFTKKEKKLWTYVSLTAGVTEEIIYRGFLIFGLGYLFPNLQIMIVVLISSVLFGLAHTYQGFTGVFRTTIFGILFSVLYISLGSVIPLILFHFLLDYIVKLGEEKPKE</sequence>
<evidence type="ECO:0000313" key="3">
    <source>
        <dbReference type="EMBL" id="MCZ8534876.1"/>
    </source>
</evidence>
<keyword evidence="1" id="KW-1133">Transmembrane helix</keyword>
<keyword evidence="3" id="KW-0482">Metalloprotease</keyword>
<reference evidence="3" key="1">
    <citation type="submission" date="2022-05" db="EMBL/GenBank/DDBJ databases">
        <authorList>
            <person name="Colautti A."/>
            <person name="Iacumin L."/>
        </authorList>
    </citation>
    <scope>NUCLEOTIDE SEQUENCE</scope>
    <source>
        <strain evidence="3">DSM 30747</strain>
    </source>
</reference>
<dbReference type="RefSeq" id="WP_269922947.1">
    <property type="nucleotide sequence ID" value="NZ_JAMKBI010000013.1"/>
</dbReference>
<feature type="domain" description="CAAX prenyl protease 2/Lysostaphin resistance protein A-like" evidence="2">
    <location>
        <begin position="145"/>
        <end position="232"/>
    </location>
</feature>
<evidence type="ECO:0000256" key="1">
    <source>
        <dbReference type="SAM" id="Phobius"/>
    </source>
</evidence>
<keyword evidence="3" id="KW-0645">Protease</keyword>
<proteinExistence type="predicted"/>
<feature type="transmembrane region" description="Helical" evidence="1">
    <location>
        <begin position="6"/>
        <end position="24"/>
    </location>
</feature>
<feature type="transmembrane region" description="Helical" evidence="1">
    <location>
        <begin position="206"/>
        <end position="230"/>
    </location>
</feature>
<feature type="transmembrane region" description="Helical" evidence="1">
    <location>
        <begin position="45"/>
        <end position="65"/>
    </location>
</feature>
<name>A0A9X3LDL0_9BACI</name>
<protein>
    <submittedName>
        <fullName evidence="3">CPBP family intramembrane metalloprotease</fullName>
    </submittedName>
</protein>
<keyword evidence="3" id="KW-0378">Hydrolase</keyword>
<keyword evidence="1" id="KW-0812">Transmembrane</keyword>
<dbReference type="GO" id="GO:0008237">
    <property type="term" value="F:metallopeptidase activity"/>
    <property type="evidence" value="ECO:0007669"/>
    <property type="project" value="UniProtKB-KW"/>
</dbReference>
<comment type="caution">
    <text evidence="3">The sequence shown here is derived from an EMBL/GenBank/DDBJ whole genome shotgun (WGS) entry which is preliminary data.</text>
</comment>
<accession>A0A9X3LDL0</accession>
<organism evidence="3 4">
    <name type="scientific">Psychrobacillus psychrodurans</name>
    <dbReference type="NCBI Taxonomy" id="126157"/>
    <lineage>
        <taxon>Bacteria</taxon>
        <taxon>Bacillati</taxon>
        <taxon>Bacillota</taxon>
        <taxon>Bacilli</taxon>
        <taxon>Bacillales</taxon>
        <taxon>Bacillaceae</taxon>
        <taxon>Psychrobacillus</taxon>
    </lineage>
</organism>
<dbReference type="AlphaFoldDB" id="A0A9X3LDL0"/>
<dbReference type="GO" id="GO:0080120">
    <property type="term" value="P:CAAX-box protein maturation"/>
    <property type="evidence" value="ECO:0007669"/>
    <property type="project" value="UniProtKB-ARBA"/>
</dbReference>
<dbReference type="InterPro" id="IPR003675">
    <property type="entry name" value="Rce1/LyrA-like_dom"/>
</dbReference>
<dbReference type="GO" id="GO:0004175">
    <property type="term" value="F:endopeptidase activity"/>
    <property type="evidence" value="ECO:0007669"/>
    <property type="project" value="UniProtKB-ARBA"/>
</dbReference>